<protein>
    <submittedName>
        <fullName evidence="1">Uncharacterized protein</fullName>
    </submittedName>
</protein>
<evidence type="ECO:0000313" key="2">
    <source>
        <dbReference type="Proteomes" id="UP000251431"/>
    </source>
</evidence>
<dbReference type="RefSeq" id="WP_112118962.1">
    <property type="nucleotide sequence ID" value="NZ_UAQE01000011.1"/>
</dbReference>
<dbReference type="AlphaFoldDB" id="A0A2X1A6U5"/>
<sequence length="172" mass="20058">MKLLKILKQHFQKREEPIGGLTITKPMLAILHISEESERHHATRLQFPIRQILYNAGHIKSTDDYLIINDWYGEYSLASYCVTNGCIDDLHEGVLILANLFKPDGYIKDTYKDTLPLANNIINQALEQNNIVLIFTISKLEEELDFYKKKFPEARYREILFNETMSYYKGGL</sequence>
<gene>
    <name evidence="1" type="ORF">NCTC7582_05267</name>
</gene>
<dbReference type="Proteomes" id="UP000251431">
    <property type="component" value="Unassembled WGS sequence"/>
</dbReference>
<dbReference type="EMBL" id="UAQE01000011">
    <property type="protein sequence ID" value="SPU40723.1"/>
    <property type="molecule type" value="Genomic_DNA"/>
</dbReference>
<name>A0A2X1A6U5_9BACI</name>
<proteinExistence type="predicted"/>
<accession>A0A2X1A6U5</accession>
<organism evidence="1 2">
    <name type="scientific">Lysinibacillus capsici</name>
    <dbReference type="NCBI Taxonomy" id="2115968"/>
    <lineage>
        <taxon>Bacteria</taxon>
        <taxon>Bacillati</taxon>
        <taxon>Bacillota</taxon>
        <taxon>Bacilli</taxon>
        <taxon>Bacillales</taxon>
        <taxon>Bacillaceae</taxon>
        <taxon>Lysinibacillus</taxon>
    </lineage>
</organism>
<reference evidence="1 2" key="1">
    <citation type="submission" date="2018-06" db="EMBL/GenBank/DDBJ databases">
        <authorList>
            <consortium name="Pathogen Informatics"/>
            <person name="Doyle S."/>
        </authorList>
    </citation>
    <scope>NUCLEOTIDE SEQUENCE [LARGE SCALE GENOMIC DNA]</scope>
    <source>
        <strain evidence="1 2">NCTC7582</strain>
    </source>
</reference>
<evidence type="ECO:0000313" key="1">
    <source>
        <dbReference type="EMBL" id="SPU40723.1"/>
    </source>
</evidence>